<feature type="chain" id="PRO_5044997479" description="Carboxylic ester hydrolase" evidence="3">
    <location>
        <begin position="21"/>
        <end position="477"/>
    </location>
</feature>
<sequence length="477" mass="49524">MTKPIAAALAALLIAAPALAQQGTTVSTDAGPVRGAVSDGIASWKGIPFAAPPVGALRWRAPQPAAHWTTARDATRYAADCMQLPFPSDAAPLGTTPSEDCLYVNIWKPAAAKGKLPVLVWIYGGGFVNGGASPPTYAGANMAKRGVLFVSFNYRLGRFGSFALPQLSQANADGGRLGNYGTMDQIAALQWVQRNIAAFGGDPAKVTIVGESAGGMSVHQLVTSPLARGLFHQAFAMSGGDGHPDPSGKALADAERIGANFARSKGIDPAAPDALERLRALPGEQVVDGLNLASMAPRDPAAPTYSGPFIDGTVVVDMGAAYDQDRFARVPMLIGATSADIGGRTGYMIAGARDAAARLAGKGVPVWSYRFSYVASAIGKPGAQHATDIPFFFDNAAIKYGAQTSPRDVAMGHAMAQYLANFVKSGDPNGAGLPRWPRYDRAADTIADFAADGKTVVARDPWGAEIDQARTAATPAR</sequence>
<dbReference type="EMBL" id="JAHXZN010000017">
    <property type="protein sequence ID" value="MBW6533245.1"/>
    <property type="molecule type" value="Genomic_DNA"/>
</dbReference>
<evidence type="ECO:0000256" key="2">
    <source>
        <dbReference type="ARBA" id="ARBA00022801"/>
    </source>
</evidence>
<dbReference type="InterPro" id="IPR050309">
    <property type="entry name" value="Type-B_Carboxylest/Lipase"/>
</dbReference>
<dbReference type="InterPro" id="IPR029058">
    <property type="entry name" value="AB_hydrolase_fold"/>
</dbReference>
<gene>
    <name evidence="5" type="ORF">KZ820_21085</name>
</gene>
<dbReference type="InterPro" id="IPR002018">
    <property type="entry name" value="CarbesteraseB"/>
</dbReference>
<dbReference type="SUPFAM" id="SSF53474">
    <property type="entry name" value="alpha/beta-Hydrolases"/>
    <property type="match status" value="1"/>
</dbReference>
<dbReference type="Pfam" id="PF00135">
    <property type="entry name" value="COesterase"/>
    <property type="match status" value="2"/>
</dbReference>
<dbReference type="InterPro" id="IPR019826">
    <property type="entry name" value="Carboxylesterase_B_AS"/>
</dbReference>
<dbReference type="Gene3D" id="3.40.50.1820">
    <property type="entry name" value="alpha/beta hydrolase"/>
    <property type="match status" value="2"/>
</dbReference>
<reference evidence="5 6" key="1">
    <citation type="submission" date="2021-07" db="EMBL/GenBank/DDBJ databases">
        <title>Sphingomonas sp.</title>
        <authorList>
            <person name="Feng G."/>
            <person name="Li J."/>
            <person name="Pan M."/>
        </authorList>
    </citation>
    <scope>NUCLEOTIDE SEQUENCE [LARGE SCALE GENOMIC DNA]</scope>
    <source>
        <strain evidence="5 6">RRHST34</strain>
    </source>
</reference>
<dbReference type="RefSeq" id="WP_219750769.1">
    <property type="nucleotide sequence ID" value="NZ_JAHXZN010000017.1"/>
</dbReference>
<feature type="domain" description="Carboxylesterase type B" evidence="4">
    <location>
        <begin position="348"/>
        <end position="452"/>
    </location>
</feature>
<evidence type="ECO:0000256" key="1">
    <source>
        <dbReference type="ARBA" id="ARBA00005964"/>
    </source>
</evidence>
<proteinExistence type="inferred from homology"/>
<dbReference type="Proteomes" id="UP000759103">
    <property type="component" value="Unassembled WGS sequence"/>
</dbReference>
<evidence type="ECO:0000259" key="4">
    <source>
        <dbReference type="Pfam" id="PF00135"/>
    </source>
</evidence>
<dbReference type="PROSITE" id="PS00122">
    <property type="entry name" value="CARBOXYLESTERASE_B_1"/>
    <property type="match status" value="1"/>
</dbReference>
<dbReference type="EC" id="3.1.1.-" evidence="3"/>
<keyword evidence="2 3" id="KW-0378">Hydrolase</keyword>
<evidence type="ECO:0000256" key="3">
    <source>
        <dbReference type="RuleBase" id="RU361235"/>
    </source>
</evidence>
<dbReference type="PROSITE" id="PS00941">
    <property type="entry name" value="CARBOXYLESTERASE_B_2"/>
    <property type="match status" value="1"/>
</dbReference>
<comment type="caution">
    <text evidence="5">The sequence shown here is derived from an EMBL/GenBank/DDBJ whole genome shotgun (WGS) entry which is preliminary data.</text>
</comment>
<comment type="similarity">
    <text evidence="1 3">Belongs to the type-B carboxylesterase/lipase family.</text>
</comment>
<accession>A0ABS7BUG8</accession>
<feature type="domain" description="Carboxylesterase type B" evidence="4">
    <location>
        <begin position="24"/>
        <end position="341"/>
    </location>
</feature>
<name>A0ABS7BUG8_9SPHN</name>
<dbReference type="PANTHER" id="PTHR11559">
    <property type="entry name" value="CARBOXYLESTERASE"/>
    <property type="match status" value="1"/>
</dbReference>
<feature type="signal peptide" evidence="3">
    <location>
        <begin position="1"/>
        <end position="20"/>
    </location>
</feature>
<protein>
    <recommendedName>
        <fullName evidence="3">Carboxylic ester hydrolase</fullName>
        <ecNumber evidence="3">3.1.1.-</ecNumber>
    </recommendedName>
</protein>
<evidence type="ECO:0000313" key="6">
    <source>
        <dbReference type="Proteomes" id="UP000759103"/>
    </source>
</evidence>
<keyword evidence="6" id="KW-1185">Reference proteome</keyword>
<evidence type="ECO:0000313" key="5">
    <source>
        <dbReference type="EMBL" id="MBW6533245.1"/>
    </source>
</evidence>
<organism evidence="5 6">
    <name type="scientific">Sphingomonas citri</name>
    <dbReference type="NCBI Taxonomy" id="2862499"/>
    <lineage>
        <taxon>Bacteria</taxon>
        <taxon>Pseudomonadati</taxon>
        <taxon>Pseudomonadota</taxon>
        <taxon>Alphaproteobacteria</taxon>
        <taxon>Sphingomonadales</taxon>
        <taxon>Sphingomonadaceae</taxon>
        <taxon>Sphingomonas</taxon>
    </lineage>
</organism>
<dbReference type="InterPro" id="IPR019819">
    <property type="entry name" value="Carboxylesterase_B_CS"/>
</dbReference>
<keyword evidence="3" id="KW-0732">Signal</keyword>